<protein>
    <submittedName>
        <fullName evidence="1">Uncharacterized protein</fullName>
    </submittedName>
</protein>
<feature type="non-terminal residue" evidence="1">
    <location>
        <position position="1"/>
    </location>
</feature>
<gene>
    <name evidence="1" type="ORF">B5807_11598</name>
</gene>
<dbReference type="AlphaFoldDB" id="A0A1Y2LJ13"/>
<reference evidence="1 2" key="1">
    <citation type="journal article" date="2017" name="Genome Announc.">
        <title>Genome sequence of the saprophytic ascomycete Epicoccum nigrum ICMP 19927 strain isolated from New Zealand.</title>
        <authorList>
            <person name="Fokin M."/>
            <person name="Fleetwood D."/>
            <person name="Weir B.S."/>
            <person name="Villas-Boas S.G."/>
        </authorList>
    </citation>
    <scope>NUCLEOTIDE SEQUENCE [LARGE SCALE GENOMIC DNA]</scope>
    <source>
        <strain evidence="1 2">ICMP 19927</strain>
    </source>
</reference>
<dbReference type="EMBL" id="KZ107861">
    <property type="protein sequence ID" value="OSS43815.1"/>
    <property type="molecule type" value="Genomic_DNA"/>
</dbReference>
<sequence>QFASRSAPSSNPSITKFFEVLAPTLRRKADVPAYISIESKEASDNTKIDEEH</sequence>
<evidence type="ECO:0000313" key="1">
    <source>
        <dbReference type="EMBL" id="OSS43815.1"/>
    </source>
</evidence>
<organism evidence="1 2">
    <name type="scientific">Epicoccum nigrum</name>
    <name type="common">Soil fungus</name>
    <name type="synonym">Epicoccum purpurascens</name>
    <dbReference type="NCBI Taxonomy" id="105696"/>
    <lineage>
        <taxon>Eukaryota</taxon>
        <taxon>Fungi</taxon>
        <taxon>Dikarya</taxon>
        <taxon>Ascomycota</taxon>
        <taxon>Pezizomycotina</taxon>
        <taxon>Dothideomycetes</taxon>
        <taxon>Pleosporomycetidae</taxon>
        <taxon>Pleosporales</taxon>
        <taxon>Pleosporineae</taxon>
        <taxon>Didymellaceae</taxon>
        <taxon>Epicoccum</taxon>
    </lineage>
</organism>
<accession>A0A1Y2LJ13</accession>
<keyword evidence="2" id="KW-1185">Reference proteome</keyword>
<evidence type="ECO:0000313" key="2">
    <source>
        <dbReference type="Proteomes" id="UP000193240"/>
    </source>
</evidence>
<name>A0A1Y2LJ13_EPING</name>
<dbReference type="Proteomes" id="UP000193240">
    <property type="component" value="Unassembled WGS sequence"/>
</dbReference>
<dbReference type="InParanoid" id="A0A1Y2LJ13"/>
<proteinExistence type="predicted"/>